<keyword evidence="3" id="KW-1185">Reference proteome</keyword>
<dbReference type="EMBL" id="LGIA01000062">
    <property type="protein sequence ID" value="KOH45870.1"/>
    <property type="molecule type" value="Genomic_DNA"/>
</dbReference>
<dbReference type="AlphaFoldDB" id="A0A0L8VBK6"/>
<name>A0A0L8VBK6_9BACT</name>
<evidence type="ECO:0000256" key="1">
    <source>
        <dbReference type="SAM" id="MobiDB-lite"/>
    </source>
</evidence>
<dbReference type="STRING" id="1409788.NC99_13020"/>
<evidence type="ECO:0000313" key="2">
    <source>
        <dbReference type="EMBL" id="KOH45870.1"/>
    </source>
</evidence>
<sequence>MQQQRILTPTAQRSQSARSGSGRPALLPAIVQFNSEQYF</sequence>
<feature type="region of interest" description="Disordered" evidence="1">
    <location>
        <begin position="1"/>
        <end position="24"/>
    </location>
</feature>
<organism evidence="2 3">
    <name type="scientific">Sunxiuqinia dokdonensis</name>
    <dbReference type="NCBI Taxonomy" id="1409788"/>
    <lineage>
        <taxon>Bacteria</taxon>
        <taxon>Pseudomonadati</taxon>
        <taxon>Bacteroidota</taxon>
        <taxon>Bacteroidia</taxon>
        <taxon>Marinilabiliales</taxon>
        <taxon>Prolixibacteraceae</taxon>
        <taxon>Sunxiuqinia</taxon>
    </lineage>
</organism>
<feature type="compositionally biased region" description="Polar residues" evidence="1">
    <location>
        <begin position="1"/>
        <end position="10"/>
    </location>
</feature>
<gene>
    <name evidence="2" type="ORF">NC99_13020</name>
</gene>
<evidence type="ECO:0000313" key="3">
    <source>
        <dbReference type="Proteomes" id="UP000036958"/>
    </source>
</evidence>
<comment type="caution">
    <text evidence="2">The sequence shown here is derived from an EMBL/GenBank/DDBJ whole genome shotgun (WGS) entry which is preliminary data.</text>
</comment>
<accession>A0A0L8VBK6</accession>
<dbReference type="Proteomes" id="UP000036958">
    <property type="component" value="Unassembled WGS sequence"/>
</dbReference>
<protein>
    <submittedName>
        <fullName evidence="2">Uncharacterized protein</fullName>
    </submittedName>
</protein>
<feature type="compositionally biased region" description="Low complexity" evidence="1">
    <location>
        <begin position="11"/>
        <end position="23"/>
    </location>
</feature>
<proteinExistence type="predicted"/>
<reference evidence="3" key="1">
    <citation type="submission" date="2015-07" db="EMBL/GenBank/DDBJ databases">
        <title>Genome sequencing of Sunxiuqinia dokdonensis strain SK.</title>
        <authorList>
            <person name="Ahn S."/>
            <person name="Kim B.-C."/>
        </authorList>
    </citation>
    <scope>NUCLEOTIDE SEQUENCE [LARGE SCALE GENOMIC DNA]</scope>
    <source>
        <strain evidence="3">SK</strain>
    </source>
</reference>